<feature type="region of interest" description="Disordered" evidence="2">
    <location>
        <begin position="249"/>
        <end position="281"/>
    </location>
</feature>
<dbReference type="OrthoDB" id="9811121at2"/>
<keyword evidence="3" id="KW-0378">Hydrolase</keyword>
<accession>A0A1G9FNT8</accession>
<dbReference type="Proteomes" id="UP000198701">
    <property type="component" value="Unassembled WGS sequence"/>
</dbReference>
<dbReference type="AlphaFoldDB" id="A0A1G9FNT8"/>
<dbReference type="PANTHER" id="PTHR23088">
    <property type="entry name" value="NITRILASE-RELATED"/>
    <property type="match status" value="1"/>
</dbReference>
<gene>
    <name evidence="3" type="ORF">SAMN05216282_11738</name>
</gene>
<organism evidence="3 4">
    <name type="scientific">Cryobacterium psychrotolerans</name>
    <dbReference type="NCBI Taxonomy" id="386301"/>
    <lineage>
        <taxon>Bacteria</taxon>
        <taxon>Bacillati</taxon>
        <taxon>Actinomycetota</taxon>
        <taxon>Actinomycetes</taxon>
        <taxon>Micrococcales</taxon>
        <taxon>Microbacteriaceae</taxon>
        <taxon>Cryobacterium</taxon>
    </lineage>
</organism>
<evidence type="ECO:0000256" key="1">
    <source>
        <dbReference type="ARBA" id="ARBA00010613"/>
    </source>
</evidence>
<dbReference type="PROSITE" id="PS50263">
    <property type="entry name" value="CN_HYDROLASE"/>
    <property type="match status" value="1"/>
</dbReference>
<dbReference type="GO" id="GO:0016787">
    <property type="term" value="F:hydrolase activity"/>
    <property type="evidence" value="ECO:0007669"/>
    <property type="project" value="UniProtKB-KW"/>
</dbReference>
<protein>
    <submittedName>
        <fullName evidence="3">Predicted amidohydrolase</fullName>
    </submittedName>
</protein>
<dbReference type="CDD" id="cd07576">
    <property type="entry name" value="R-amidase_like"/>
    <property type="match status" value="1"/>
</dbReference>
<dbReference type="EMBL" id="FNFU01000017">
    <property type="protein sequence ID" value="SDK90015.1"/>
    <property type="molecule type" value="Genomic_DNA"/>
</dbReference>
<dbReference type="RefSeq" id="WP_092324411.1">
    <property type="nucleotide sequence ID" value="NZ_FNFU01000017.1"/>
</dbReference>
<keyword evidence="4" id="KW-1185">Reference proteome</keyword>
<dbReference type="Gene3D" id="3.60.110.10">
    <property type="entry name" value="Carbon-nitrogen hydrolase"/>
    <property type="match status" value="1"/>
</dbReference>
<dbReference type="Pfam" id="PF00795">
    <property type="entry name" value="CN_hydrolase"/>
    <property type="match status" value="1"/>
</dbReference>
<proteinExistence type="inferred from homology"/>
<name>A0A1G9FNT8_9MICO</name>
<dbReference type="PROSITE" id="PS01227">
    <property type="entry name" value="UPF0012"/>
    <property type="match status" value="1"/>
</dbReference>
<dbReference type="InterPro" id="IPR044083">
    <property type="entry name" value="RamA-like"/>
</dbReference>
<dbReference type="InterPro" id="IPR003010">
    <property type="entry name" value="C-N_Hydrolase"/>
</dbReference>
<dbReference type="InterPro" id="IPR036526">
    <property type="entry name" value="C-N_Hydrolase_sf"/>
</dbReference>
<evidence type="ECO:0000256" key="2">
    <source>
        <dbReference type="SAM" id="MobiDB-lite"/>
    </source>
</evidence>
<dbReference type="InterPro" id="IPR001110">
    <property type="entry name" value="UPF0012_CS"/>
</dbReference>
<dbReference type="SUPFAM" id="SSF56317">
    <property type="entry name" value="Carbon-nitrogen hydrolase"/>
    <property type="match status" value="1"/>
</dbReference>
<dbReference type="PANTHER" id="PTHR23088:SF27">
    <property type="entry name" value="DEAMINATED GLUTATHIONE AMIDASE"/>
    <property type="match status" value="1"/>
</dbReference>
<reference evidence="3 4" key="1">
    <citation type="submission" date="2016-10" db="EMBL/GenBank/DDBJ databases">
        <authorList>
            <person name="de Groot N.N."/>
        </authorList>
    </citation>
    <scope>NUCLEOTIDE SEQUENCE [LARGE SCALE GENOMIC DNA]</scope>
    <source>
        <strain evidence="3 4">CGMCC 1.5382</strain>
    </source>
</reference>
<dbReference type="STRING" id="386301.SAMN05216282_11738"/>
<sequence length="281" mass="30784">MKIQIAVLQTAGVPGDVEKNLAELRATARAAVADGADLLITPELFLTGYNIGPLVHELGRTDLTAAAAEVAREERIALIVGLPLFEDGHHYNVAVFIDETGEVKNTYRKTHLFGELDHTYFTAGNDLVSMVEFRGVRIATLICYDVEFPEPVRAAAAAGAHLIAVPTAQMAPFEFIAEQVVRARAWENQVYVAYANHDGHELTLSYVGRSRIVDPFAQVLDSVEHGTRTLTATIDTEVVDEARRANPYLDDRRSDLYETPQVSPAPASAVDRDSTQQIRTA</sequence>
<evidence type="ECO:0000313" key="4">
    <source>
        <dbReference type="Proteomes" id="UP000198701"/>
    </source>
</evidence>
<evidence type="ECO:0000313" key="3">
    <source>
        <dbReference type="EMBL" id="SDK90015.1"/>
    </source>
</evidence>
<comment type="similarity">
    <text evidence="1">Belongs to the carbon-nitrogen hydrolase superfamily. NIT1/NIT2 family.</text>
</comment>